<keyword evidence="2" id="KW-1185">Reference proteome</keyword>
<sequence>MSVANNKRYIINSRESVKNFLYDLQVRVKKEIAPEDDFFDYKDEYAQPVFTQEEAEYLDDVMLYCYIFCMDNSLDIHEIAEEVWCEIYL</sequence>
<evidence type="ECO:0000313" key="1">
    <source>
        <dbReference type="EMBL" id="MCU7552686.1"/>
    </source>
</evidence>
<protein>
    <submittedName>
        <fullName evidence="1">Uncharacterized protein</fullName>
    </submittedName>
</protein>
<name>A0A9X2Y068_9BACT</name>
<accession>A0A9X2Y068</accession>
<dbReference type="AlphaFoldDB" id="A0A9X2Y068"/>
<reference evidence="1" key="1">
    <citation type="submission" date="2022-09" db="EMBL/GenBank/DDBJ databases">
        <authorList>
            <person name="Yuan C."/>
            <person name="Ke Z."/>
        </authorList>
    </citation>
    <scope>NUCLEOTIDE SEQUENCE</scope>
    <source>
        <strain evidence="1">LB-8</strain>
    </source>
</reference>
<comment type="caution">
    <text evidence="1">The sequence shown here is derived from an EMBL/GenBank/DDBJ whole genome shotgun (WGS) entry which is preliminary data.</text>
</comment>
<organism evidence="1 2">
    <name type="scientific">Paraflavisolibacter caeni</name>
    <dbReference type="NCBI Taxonomy" id="2982496"/>
    <lineage>
        <taxon>Bacteria</taxon>
        <taxon>Pseudomonadati</taxon>
        <taxon>Bacteroidota</taxon>
        <taxon>Chitinophagia</taxon>
        <taxon>Chitinophagales</taxon>
        <taxon>Chitinophagaceae</taxon>
        <taxon>Paraflavisolibacter</taxon>
    </lineage>
</organism>
<dbReference type="RefSeq" id="WP_279300124.1">
    <property type="nucleotide sequence ID" value="NZ_JAOTIF010000041.1"/>
</dbReference>
<proteinExistence type="predicted"/>
<evidence type="ECO:0000313" key="2">
    <source>
        <dbReference type="Proteomes" id="UP001155483"/>
    </source>
</evidence>
<gene>
    <name evidence="1" type="ORF">OCK74_26435</name>
</gene>
<dbReference type="EMBL" id="JAOTIF010000041">
    <property type="protein sequence ID" value="MCU7552686.1"/>
    <property type="molecule type" value="Genomic_DNA"/>
</dbReference>
<reference evidence="1" key="2">
    <citation type="submission" date="2023-04" db="EMBL/GenBank/DDBJ databases">
        <title>Paracnuella aquatica gen. nov., sp. nov., a member of the family Chitinophagaceae isolated from a hot spring.</title>
        <authorList>
            <person name="Wang C."/>
        </authorList>
    </citation>
    <scope>NUCLEOTIDE SEQUENCE</scope>
    <source>
        <strain evidence="1">LB-8</strain>
    </source>
</reference>
<dbReference type="Proteomes" id="UP001155483">
    <property type="component" value="Unassembled WGS sequence"/>
</dbReference>